<dbReference type="EC" id="2.4.1.250" evidence="3"/>
<organism evidence="3 4">
    <name type="scientific">Yersinia enterocolitica</name>
    <dbReference type="NCBI Taxonomy" id="630"/>
    <lineage>
        <taxon>Bacteria</taxon>
        <taxon>Pseudomonadati</taxon>
        <taxon>Pseudomonadota</taxon>
        <taxon>Gammaproteobacteria</taxon>
        <taxon>Enterobacterales</taxon>
        <taxon>Yersiniaceae</taxon>
        <taxon>Yersinia</taxon>
    </lineage>
</organism>
<dbReference type="FunFam" id="3.40.50.2000:FF:000446">
    <property type="entry name" value="WbcN protein"/>
    <property type="match status" value="1"/>
</dbReference>
<reference evidence="3 4" key="1">
    <citation type="submission" date="2015-03" db="EMBL/GenBank/DDBJ databases">
        <authorList>
            <person name="Murphy D."/>
        </authorList>
    </citation>
    <scope>NUCLEOTIDE SEQUENCE [LARGE SCALE GENOMIC DNA]</scope>
    <source>
        <strain evidence="3 4">IP26249</strain>
    </source>
</reference>
<dbReference type="PANTHER" id="PTHR12526:SF630">
    <property type="entry name" value="GLYCOSYLTRANSFERASE"/>
    <property type="match status" value="1"/>
</dbReference>
<proteinExistence type="predicted"/>
<evidence type="ECO:0000259" key="2">
    <source>
        <dbReference type="Pfam" id="PF13439"/>
    </source>
</evidence>
<dbReference type="EMBL" id="CGBR01000001">
    <property type="protein sequence ID" value="CFQ51436.1"/>
    <property type="molecule type" value="Genomic_DNA"/>
</dbReference>
<name>A0A0H5GTM9_YEREN</name>
<accession>A0A0H5GTM9</accession>
<dbReference type="PANTHER" id="PTHR12526">
    <property type="entry name" value="GLYCOSYLTRANSFERASE"/>
    <property type="match status" value="1"/>
</dbReference>
<sequence>MNLLYIITGLGMGGAEKQTVLIANKMYEAGHNVMIISLTGETLVRPNYGIQLNELKLDKAPFSLFKGLFEVKKIIKKFKPDIVHSHMFHANLFARILRVFTKIPALICTAHNTNEGSSLRMLAYKYTDKLASLSTNVSQDAVDSFIHKGASSTGRMIAVSNGIDASQFDFSMDERKVKRSELGIFNDTPIILSVGRLTEAKDYPNLLTAFSLLIKDNSLQSFPQLFIVGTGHLDGYLKNMSKEFGIDKYVTFIGQRDDIRQLMCAADIFVLSSEWEGFPLVITEAMACKKIIVATDAGGITEALGDCGSIVPIKDPNSLSQAINKMIKLSDNEKEILGNKARERIIQTNSIEKIIERWMSIYTQFKK</sequence>
<keyword evidence="3" id="KW-0328">Glycosyltransferase</keyword>
<dbReference type="GO" id="GO:1901135">
    <property type="term" value="P:carbohydrate derivative metabolic process"/>
    <property type="evidence" value="ECO:0007669"/>
    <property type="project" value="UniProtKB-ARBA"/>
</dbReference>
<evidence type="ECO:0000259" key="1">
    <source>
        <dbReference type="Pfam" id="PF00534"/>
    </source>
</evidence>
<evidence type="ECO:0000313" key="4">
    <source>
        <dbReference type="Proteomes" id="UP000048841"/>
    </source>
</evidence>
<protein>
    <submittedName>
        <fullName evidence="3">WbcN protein</fullName>
        <ecNumber evidence="3">2.4.1.250</ecNumber>
    </submittedName>
</protein>
<dbReference type="InterPro" id="IPR028098">
    <property type="entry name" value="Glyco_trans_4-like_N"/>
</dbReference>
<dbReference type="RefSeq" id="WP_020283444.1">
    <property type="nucleotide sequence ID" value="NZ_CGBR01000001.1"/>
</dbReference>
<dbReference type="Gene3D" id="3.40.50.2000">
    <property type="entry name" value="Glycogen Phosphorylase B"/>
    <property type="match status" value="2"/>
</dbReference>
<dbReference type="Pfam" id="PF13439">
    <property type="entry name" value="Glyco_transf_4"/>
    <property type="match status" value="1"/>
</dbReference>
<dbReference type="AlphaFoldDB" id="A0A0H5GTM9"/>
<keyword evidence="3" id="KW-0808">Transferase</keyword>
<dbReference type="Proteomes" id="UP000048841">
    <property type="component" value="Unassembled WGS sequence"/>
</dbReference>
<feature type="domain" description="Glycosyl transferase family 1" evidence="1">
    <location>
        <begin position="176"/>
        <end position="344"/>
    </location>
</feature>
<dbReference type="GO" id="GO:0102710">
    <property type="term" value="F:D-inositol-3-phosphate glycosyltransferase activity"/>
    <property type="evidence" value="ECO:0007669"/>
    <property type="project" value="UniProtKB-EC"/>
</dbReference>
<dbReference type="InterPro" id="IPR001296">
    <property type="entry name" value="Glyco_trans_1"/>
</dbReference>
<gene>
    <name evidence="3" type="primary">mshA</name>
    <name evidence="3" type="ORF">ERS137941_00267</name>
</gene>
<evidence type="ECO:0000313" key="3">
    <source>
        <dbReference type="EMBL" id="CFQ51436.1"/>
    </source>
</evidence>
<feature type="domain" description="Glycosyltransferase subfamily 4-like N-terminal" evidence="2">
    <location>
        <begin position="12"/>
        <end position="166"/>
    </location>
</feature>
<dbReference type="Pfam" id="PF00534">
    <property type="entry name" value="Glycos_transf_1"/>
    <property type="match status" value="1"/>
</dbReference>
<dbReference type="SUPFAM" id="SSF53756">
    <property type="entry name" value="UDP-Glycosyltransferase/glycogen phosphorylase"/>
    <property type="match status" value="1"/>
</dbReference>